<gene>
    <name evidence="2" type="ORF">BC659_1170</name>
</gene>
<evidence type="ECO:0000313" key="2">
    <source>
        <dbReference type="EMBL" id="TDO29087.1"/>
    </source>
</evidence>
<keyword evidence="1" id="KW-0732">Signal</keyword>
<dbReference type="OrthoDB" id="626849at2"/>
<protein>
    <recommendedName>
        <fullName evidence="4">Adhesin</fullName>
    </recommendedName>
</protein>
<dbReference type="Proteomes" id="UP000295741">
    <property type="component" value="Unassembled WGS sequence"/>
</dbReference>
<dbReference type="EMBL" id="SNWP01000010">
    <property type="protein sequence ID" value="TDO29087.1"/>
    <property type="molecule type" value="Genomic_DNA"/>
</dbReference>
<name>A0A4R6J2F3_9BACT</name>
<evidence type="ECO:0000313" key="3">
    <source>
        <dbReference type="Proteomes" id="UP000295741"/>
    </source>
</evidence>
<reference evidence="2 3" key="1">
    <citation type="submission" date="2019-03" db="EMBL/GenBank/DDBJ databases">
        <title>Genomic Encyclopedia of Archaeal and Bacterial Type Strains, Phase II (KMG-II): from individual species to whole genera.</title>
        <authorList>
            <person name="Goeker M."/>
        </authorList>
    </citation>
    <scope>NUCLEOTIDE SEQUENCE [LARGE SCALE GENOMIC DNA]</scope>
    <source>
        <strain evidence="2 3">DSM 28323</strain>
    </source>
</reference>
<organism evidence="2 3">
    <name type="scientific">Sediminibacterium goheungense</name>
    <dbReference type="NCBI Taxonomy" id="1086393"/>
    <lineage>
        <taxon>Bacteria</taxon>
        <taxon>Pseudomonadati</taxon>
        <taxon>Bacteroidota</taxon>
        <taxon>Chitinophagia</taxon>
        <taxon>Chitinophagales</taxon>
        <taxon>Chitinophagaceae</taxon>
        <taxon>Sediminibacterium</taxon>
    </lineage>
</organism>
<evidence type="ECO:0000256" key="1">
    <source>
        <dbReference type="SAM" id="SignalP"/>
    </source>
</evidence>
<accession>A0A4R6J2F3</accession>
<proteinExistence type="predicted"/>
<keyword evidence="3" id="KW-1185">Reference proteome</keyword>
<feature type="signal peptide" evidence="1">
    <location>
        <begin position="1"/>
        <end position="23"/>
    </location>
</feature>
<dbReference type="RefSeq" id="WP_133473694.1">
    <property type="nucleotide sequence ID" value="NZ_SNWP01000010.1"/>
</dbReference>
<sequence>MRFTKIRITGSIMSLLLATTASAQTAASAPALNNLRVINTTSPAQVVYAENMYAYSTSDTVKQQDLKSKEISQEINMPKGGEIYIENSSLAIQVKTWDQPKVKLVTTAYFEKESTLTDTEWFEKMGISLKALGTSVKIKSNNSGFGSTYRYSTSSTGNYSLEPMTVVGYPTRISLNSTNSKAQKRILTIYVPAGSKMDIETKYSDVQLPAGIGDVLLDISNGNLEAENLNKLRLRSKYSNANVRDIKDAEIEFSNGRFSANNIDDLDIESKYATIEMASAKKIKMVSTNDEFEVEDVADILGRKNYGNLRITRLSGSLELDGSNADIKIRNVGSNVKLIKVDNRYADIRIPLRDTKNYAVNFLGNYSTVYADFEKTPAEVTEADMASLSKIVSVSNISATTIPAKPVQLVSGIQGGTISGTLAPAQSSTMTATGKVALGTLATRSGSNTPVKFSATVGDGKGLKIDLKCQNCTVDFK</sequence>
<comment type="caution">
    <text evidence="2">The sequence shown here is derived from an EMBL/GenBank/DDBJ whole genome shotgun (WGS) entry which is preliminary data.</text>
</comment>
<evidence type="ECO:0008006" key="4">
    <source>
        <dbReference type="Google" id="ProtNLM"/>
    </source>
</evidence>
<dbReference type="AlphaFoldDB" id="A0A4R6J2F3"/>
<feature type="chain" id="PRO_5020957352" description="Adhesin" evidence="1">
    <location>
        <begin position="24"/>
        <end position="477"/>
    </location>
</feature>